<evidence type="ECO:0000313" key="2">
    <source>
        <dbReference type="EMBL" id="ESK57553.1"/>
    </source>
</evidence>
<organism evidence="2 3">
    <name type="scientific">Acinetobacter tjernbergiae DSM 14971 = CIP 107465</name>
    <dbReference type="NCBI Taxonomy" id="1120928"/>
    <lineage>
        <taxon>Bacteria</taxon>
        <taxon>Pseudomonadati</taxon>
        <taxon>Pseudomonadota</taxon>
        <taxon>Gammaproteobacteria</taxon>
        <taxon>Moraxellales</taxon>
        <taxon>Moraxellaceae</taxon>
        <taxon>Acinetobacter</taxon>
    </lineage>
</organism>
<dbReference type="eggNOG" id="COG4228">
    <property type="taxonomic scope" value="Bacteria"/>
</dbReference>
<evidence type="ECO:0000259" key="1">
    <source>
        <dbReference type="Pfam" id="PF07157"/>
    </source>
</evidence>
<protein>
    <recommendedName>
        <fullName evidence="1">DNA circulation N-terminal domain-containing protein</fullName>
    </recommendedName>
</protein>
<accession>V2US47</accession>
<dbReference type="AlphaFoldDB" id="V2US47"/>
<feature type="domain" description="DNA circulation N-terminal" evidence="1">
    <location>
        <begin position="7"/>
        <end position="90"/>
    </location>
</feature>
<dbReference type="InterPro" id="IPR009826">
    <property type="entry name" value="DNA_circ_N"/>
</dbReference>
<dbReference type="Pfam" id="PF07157">
    <property type="entry name" value="DNA_circ_N"/>
    <property type="match status" value="1"/>
</dbReference>
<keyword evidence="3" id="KW-1185">Reference proteome</keyword>
<dbReference type="EMBL" id="AYEV01000001">
    <property type="protein sequence ID" value="ESK57553.1"/>
    <property type="molecule type" value="Genomic_DNA"/>
</dbReference>
<dbReference type="OrthoDB" id="378644at2"/>
<name>V2US47_9GAMM</name>
<proteinExistence type="predicted"/>
<comment type="caution">
    <text evidence="2">The sequence shown here is derived from an EMBL/GenBank/DDBJ whole genome shotgun (WGS) entry which is preliminary data.</text>
</comment>
<reference evidence="2 3" key="1">
    <citation type="submission" date="2013-10" db="EMBL/GenBank/DDBJ databases">
        <title>The Genome Sequence of Acinetobacter tjernbergiae CIP107465.</title>
        <authorList>
            <consortium name="The Broad Institute Genomics Platform"/>
            <consortium name="The Broad Institute Genome Sequencing Center for Infectious Disease"/>
            <person name="Cerqueira G."/>
            <person name="Feldgarden M."/>
            <person name="Courvalin P."/>
            <person name="Grillot-Courvalin C."/>
            <person name="Clermont D."/>
            <person name="Rocha E."/>
            <person name="Yoon E.-J."/>
            <person name="Nemec A."/>
            <person name="Young S.K."/>
            <person name="Zeng Q."/>
            <person name="Gargeya S."/>
            <person name="Fitzgerald M."/>
            <person name="Abouelleil A."/>
            <person name="Alvarado L."/>
            <person name="Berlin A.M."/>
            <person name="Chapman S.B."/>
            <person name="Gainer-Dewar J."/>
            <person name="Goldberg J."/>
            <person name="Gnerre S."/>
            <person name="Griggs A."/>
            <person name="Gujja S."/>
            <person name="Hansen M."/>
            <person name="Howarth C."/>
            <person name="Imamovic A."/>
            <person name="Ireland A."/>
            <person name="Larimer J."/>
            <person name="McCowan C."/>
            <person name="Murphy C."/>
            <person name="Pearson M."/>
            <person name="Poon T.W."/>
            <person name="Priest M."/>
            <person name="Roberts A."/>
            <person name="Saif S."/>
            <person name="Shea T."/>
            <person name="Sykes S."/>
            <person name="Wortman J."/>
            <person name="Nusbaum C."/>
            <person name="Birren B."/>
        </authorList>
    </citation>
    <scope>NUCLEOTIDE SEQUENCE [LARGE SCALE GENOMIC DNA]</scope>
    <source>
        <strain evidence="2 3">CIP 107465</strain>
    </source>
</reference>
<evidence type="ECO:0000313" key="3">
    <source>
        <dbReference type="Proteomes" id="UP000017404"/>
    </source>
</evidence>
<dbReference type="STRING" id="202955.GCA_000759995_03426"/>
<dbReference type="RefSeq" id="WP_018676960.1">
    <property type="nucleotide sequence ID" value="NZ_AYEV01000001.1"/>
</dbReference>
<sequence>MGWKEDLQQASFRGVKFDCVSTNNSISKSLAVQQAPYSNDAKIEDMGNDAEKISMRIFLSGTDYLIYLDALKAAFSMAGEGELIHPIDGIKNVHVQNWNIVHGTETVDGCDIDVDFIVAKAERKTLFIPRTLPPEIVYTHVILTPAAALQSELEQLKDKDPNLFFKVINRIRNGLQTARRILGTVRTTIDNILSPPDWAVGLVDDVVRLATFELTDISAISKWQSMIDRVKRVSKIFEKDDEIDSAAFKQLWRSVSVASSVAAAQAIVKQTRTDMSQNRDVKVTPIDLAIVRRQVRKEIKQAIATEREITQTQALQSNIDPALQVAHYKTLASDVHDQIQALIETRPPIRNTPILLPCTTHWLAHQLYGDMNRAEEIKRLNPTIFNLATLQSGMELITYAR</sequence>
<gene>
    <name evidence="2" type="ORF">F990_00089</name>
</gene>
<dbReference type="PATRIC" id="fig|1120928.5.peg.91"/>
<dbReference type="Proteomes" id="UP000017404">
    <property type="component" value="Unassembled WGS sequence"/>
</dbReference>